<protein>
    <submittedName>
        <fullName evidence="2">Capsid and scaffold protein</fullName>
    </submittedName>
</protein>
<evidence type="ECO:0000313" key="3">
    <source>
        <dbReference type="Proteomes" id="UP000663393"/>
    </source>
</evidence>
<dbReference type="EMBL" id="MW145136">
    <property type="protein sequence ID" value="QPB11239.1"/>
    <property type="molecule type" value="Genomic_DNA"/>
</dbReference>
<organism evidence="2 3">
    <name type="scientific">Providencia phage PSTNGR1</name>
    <dbReference type="NCBI Taxonomy" id="2783542"/>
    <lineage>
        <taxon>Viruses</taxon>
        <taxon>Duplodnaviria</taxon>
        <taxon>Heunggongvirae</taxon>
        <taxon>Uroviricota</taxon>
        <taxon>Caudoviricetes</taxon>
        <taxon>Autographivirales</taxon>
        <taxon>Autonotataviridae</taxon>
        <taxon>Jeruvirus</taxon>
        <taxon>Jeruvirus PSTNGR1</taxon>
    </lineage>
</organism>
<name>A0A873WLB4_9CAUD</name>
<dbReference type="SUPFAM" id="SSF56563">
    <property type="entry name" value="Major capsid protein gp5"/>
    <property type="match status" value="1"/>
</dbReference>
<evidence type="ECO:0000313" key="2">
    <source>
        <dbReference type="EMBL" id="QPB11239.1"/>
    </source>
</evidence>
<dbReference type="Pfam" id="PF21703">
    <property type="entry name" value="Gp10A-like"/>
    <property type="match status" value="1"/>
</dbReference>
<feature type="domain" description="Capsid Gp10A/Gp10B-like" evidence="1">
    <location>
        <begin position="88"/>
        <end position="285"/>
    </location>
</feature>
<accession>A0A873WLB4</accession>
<reference evidence="2" key="1">
    <citation type="submission" date="2020-10" db="EMBL/GenBank/DDBJ databases">
        <authorList>
            <person name="Yerushalmy O."/>
            <person name="Gronovich N."/>
            <person name="Alkalay-Oren S."/>
            <person name="Coppenhagen-Glazer S."/>
            <person name="Hazan R."/>
        </authorList>
    </citation>
    <scope>NUCLEOTIDE SEQUENCE</scope>
</reference>
<evidence type="ECO:0000259" key="1">
    <source>
        <dbReference type="Pfam" id="PF21703"/>
    </source>
</evidence>
<dbReference type="InterPro" id="IPR049301">
    <property type="entry name" value="Capsid_Gp10A/Gp10B-like_dom"/>
</dbReference>
<proteinExistence type="predicted"/>
<sequence length="330" mass="35342">MSLDVFNVVRPNTKLDGTNPLELVIEEFAGIVEGTIQRRSVTEGWLPVRKVTGTATVSKDAIGESTLGVVVPGVTPDGTKNQFSKTSVTVDTLVYARSTLPLLDSFQTKYDVRKEIGNEHGKKIAKFKDTAFLVQGAKAALATESPYGALPGHSGGTRETLATAGDVTDPAKLYSAFSRLFAQLEEKDVDPINDDLVIFVRPTVFYALLEAEQVINGQYLTSEGTSVQGHIFKAWGVPVVSTSNLPNGVINTTDDEGNSVGRLMGAGYTGDFSKLVALAMSPRAVLAGETISLTSDVFYDKLSKSWYVDAHLAFAATPDRTEYAGAILLP</sequence>
<keyword evidence="3" id="KW-1185">Reference proteome</keyword>
<dbReference type="Proteomes" id="UP000663393">
    <property type="component" value="Segment"/>
</dbReference>